<dbReference type="Gene3D" id="3.30.470.20">
    <property type="entry name" value="ATP-grasp fold, B domain"/>
    <property type="match status" value="1"/>
</dbReference>
<dbReference type="InterPro" id="IPR011761">
    <property type="entry name" value="ATP-grasp"/>
</dbReference>
<dbReference type="AlphaFoldDB" id="A0A4R4XCD4"/>
<keyword evidence="1" id="KW-0436">Ligase</keyword>
<dbReference type="Pfam" id="PF02786">
    <property type="entry name" value="CPSase_L_D2"/>
    <property type="match status" value="1"/>
</dbReference>
<dbReference type="Gene3D" id="3.40.50.20">
    <property type="match status" value="1"/>
</dbReference>
<feature type="domain" description="ATP-grasp" evidence="5">
    <location>
        <begin position="103"/>
        <end position="295"/>
    </location>
</feature>
<dbReference type="InterPro" id="IPR040570">
    <property type="entry name" value="LAL_C2"/>
</dbReference>
<accession>A0A4R4XCD4</accession>
<dbReference type="Pfam" id="PF18603">
    <property type="entry name" value="LAL_C2"/>
    <property type="match status" value="1"/>
</dbReference>
<evidence type="ECO:0000256" key="3">
    <source>
        <dbReference type="ARBA" id="ARBA00022840"/>
    </source>
</evidence>
<keyword evidence="7" id="KW-1185">Reference proteome</keyword>
<dbReference type="PROSITE" id="PS50975">
    <property type="entry name" value="ATP_GRASP"/>
    <property type="match status" value="1"/>
</dbReference>
<evidence type="ECO:0000256" key="4">
    <source>
        <dbReference type="PROSITE-ProRule" id="PRU00409"/>
    </source>
</evidence>
<name>A0A4R4XCD4_9ACTN</name>
<dbReference type="InterPro" id="IPR005479">
    <property type="entry name" value="CPAse_ATP-bd"/>
</dbReference>
<proteinExistence type="predicted"/>
<dbReference type="GO" id="GO:0016874">
    <property type="term" value="F:ligase activity"/>
    <property type="evidence" value="ECO:0007669"/>
    <property type="project" value="UniProtKB-KW"/>
</dbReference>
<evidence type="ECO:0000313" key="6">
    <source>
        <dbReference type="EMBL" id="TDD28069.1"/>
    </source>
</evidence>
<dbReference type="PANTHER" id="PTHR43585">
    <property type="entry name" value="FUMIPYRROLE BIOSYNTHESIS PROTEIN C"/>
    <property type="match status" value="1"/>
</dbReference>
<dbReference type="GO" id="GO:0005524">
    <property type="term" value="F:ATP binding"/>
    <property type="evidence" value="ECO:0007669"/>
    <property type="project" value="UniProtKB-UniRule"/>
</dbReference>
<dbReference type="EMBL" id="SMKR01000026">
    <property type="protein sequence ID" value="TDD28069.1"/>
    <property type="molecule type" value="Genomic_DNA"/>
</dbReference>
<reference evidence="6 7" key="1">
    <citation type="submission" date="2019-02" db="EMBL/GenBank/DDBJ databases">
        <title>Draft genome sequences of novel Actinobacteria.</title>
        <authorList>
            <person name="Sahin N."/>
            <person name="Ay H."/>
            <person name="Saygin H."/>
        </authorList>
    </citation>
    <scope>NUCLEOTIDE SEQUENCE [LARGE SCALE GENOMIC DNA]</scope>
    <source>
        <strain evidence="6 7">16K104</strain>
    </source>
</reference>
<dbReference type="InterPro" id="IPR013815">
    <property type="entry name" value="ATP_grasp_subdomain_1"/>
</dbReference>
<dbReference type="OrthoDB" id="24041at2"/>
<organism evidence="6 7">
    <name type="scientific">Kribbella turkmenica</name>
    <dbReference type="NCBI Taxonomy" id="2530375"/>
    <lineage>
        <taxon>Bacteria</taxon>
        <taxon>Bacillati</taxon>
        <taxon>Actinomycetota</taxon>
        <taxon>Actinomycetes</taxon>
        <taxon>Propionibacteriales</taxon>
        <taxon>Kribbellaceae</taxon>
        <taxon>Kribbella</taxon>
    </lineage>
</organism>
<dbReference type="PANTHER" id="PTHR43585:SF2">
    <property type="entry name" value="ATP-GRASP ENZYME FSQD"/>
    <property type="match status" value="1"/>
</dbReference>
<gene>
    <name evidence="6" type="ORF">E1218_08505</name>
</gene>
<evidence type="ECO:0000256" key="1">
    <source>
        <dbReference type="ARBA" id="ARBA00022598"/>
    </source>
</evidence>
<comment type="caution">
    <text evidence="6">The sequence shown here is derived from an EMBL/GenBank/DDBJ whole genome shotgun (WGS) entry which is preliminary data.</text>
</comment>
<dbReference type="Gene3D" id="3.30.1490.20">
    <property type="entry name" value="ATP-grasp fold, A domain"/>
    <property type="match status" value="1"/>
</dbReference>
<keyword evidence="3 4" id="KW-0067">ATP-binding</keyword>
<evidence type="ECO:0000313" key="7">
    <source>
        <dbReference type="Proteomes" id="UP000295172"/>
    </source>
</evidence>
<dbReference type="Proteomes" id="UP000295172">
    <property type="component" value="Unassembled WGS sequence"/>
</dbReference>
<dbReference type="SUPFAM" id="SSF56059">
    <property type="entry name" value="Glutathione synthetase ATP-binding domain-like"/>
    <property type="match status" value="1"/>
</dbReference>
<dbReference type="GO" id="GO:0046872">
    <property type="term" value="F:metal ion binding"/>
    <property type="evidence" value="ECO:0007669"/>
    <property type="project" value="InterPro"/>
</dbReference>
<protein>
    <submittedName>
        <fullName evidence="6">ATP-grasp domain-containing protein</fullName>
    </submittedName>
</protein>
<evidence type="ECO:0000259" key="5">
    <source>
        <dbReference type="PROSITE" id="PS50975"/>
    </source>
</evidence>
<dbReference type="InterPro" id="IPR052032">
    <property type="entry name" value="ATP-dep_AA_Ligase"/>
</dbReference>
<sequence length="391" mass="42042">MGEMPERGASSFSVTYETARRWSNSQHSAAPAVAHADEFVQVSTRDAEKVAAALAGRDDMAGVLGPASDLALPSQRWLARHWKLPGAASELAVRSSNDKSMFREICGQLGFPHYASVAGSTVPELCEAARALRFPTLVKPVDSTGSRGVVLCLRPDSLTQATPRALEHSPSRRVTVEEYVEGMPLTVEALVDNRQVVLYAVSARVLTPSPYFITERLTLPADLPSDVDRRLGEMLRRLCEELDYASGPLNLDLVLSDGDLYLIEMEARTGGNGIAELVETAYGVDLLTATISLAVGDVAAVNPHEPRQVILSVVTAETPGRLRAIHGLGELAALPGFVSMRMFVEPGDLVEPYTQAAHKIGYYVLSGDTPAAVQASARTAQRLVQVELESP</sequence>
<evidence type="ECO:0000256" key="2">
    <source>
        <dbReference type="ARBA" id="ARBA00022741"/>
    </source>
</evidence>
<keyword evidence="2 4" id="KW-0547">Nucleotide-binding</keyword>